<evidence type="ECO:0000313" key="2">
    <source>
        <dbReference type="Proteomes" id="UP000465305"/>
    </source>
</evidence>
<dbReference type="Proteomes" id="UP000465305">
    <property type="component" value="Unassembled WGS sequence"/>
</dbReference>
<dbReference type="InterPro" id="IPR013783">
    <property type="entry name" value="Ig-like_fold"/>
</dbReference>
<comment type="caution">
    <text evidence="1">The sequence shown here is derived from an EMBL/GenBank/DDBJ whole genome shotgun (WGS) entry which is preliminary data.</text>
</comment>
<name>A0A7I9Y3Z8_MYCAL</name>
<reference evidence="1 2" key="1">
    <citation type="journal article" date="2019" name="Emerg. Microbes Infect.">
        <title>Comprehensive subspecies identification of 175 nontuberculous mycobacteria species based on 7547 genomic profiles.</title>
        <authorList>
            <person name="Matsumoto Y."/>
            <person name="Kinjo T."/>
            <person name="Motooka D."/>
            <person name="Nabeya D."/>
            <person name="Jung N."/>
            <person name="Uechi K."/>
            <person name="Horii T."/>
            <person name="Iida T."/>
            <person name="Fujita J."/>
            <person name="Nakamura S."/>
        </authorList>
    </citation>
    <scope>NUCLEOTIDE SEQUENCE [LARGE SCALE GENOMIC DNA]</scope>
    <source>
        <strain evidence="1 2">JCM 30723</strain>
    </source>
</reference>
<dbReference type="GO" id="GO:0005975">
    <property type="term" value="P:carbohydrate metabolic process"/>
    <property type="evidence" value="ECO:0007669"/>
    <property type="project" value="UniProtKB-ARBA"/>
</dbReference>
<proteinExistence type="predicted"/>
<accession>A0A7I9Y3Z8</accession>
<evidence type="ECO:0000313" key="1">
    <source>
        <dbReference type="EMBL" id="GFG83395.1"/>
    </source>
</evidence>
<dbReference type="Gene3D" id="2.60.40.10">
    <property type="entry name" value="Immunoglobulins"/>
    <property type="match status" value="1"/>
</dbReference>
<protein>
    <submittedName>
        <fullName evidence="1">Uncharacterized protein</fullName>
    </submittedName>
</protein>
<organism evidence="1 2">
    <name type="scientific">Mycolicibacter algericus</name>
    <name type="common">Mycobacterium algericum</name>
    <dbReference type="NCBI Taxonomy" id="1288388"/>
    <lineage>
        <taxon>Bacteria</taxon>
        <taxon>Bacillati</taxon>
        <taxon>Actinomycetota</taxon>
        <taxon>Actinomycetes</taxon>
        <taxon>Mycobacteriales</taxon>
        <taxon>Mycobacteriaceae</taxon>
        <taxon>Mycolicibacter</taxon>
    </lineage>
</organism>
<dbReference type="AlphaFoldDB" id="A0A7I9Y3Z8"/>
<sequence length="921" mass="95514">MSSPEPPELPDYYQIPREETGINIRPSGSQEGMGQPPFEDLFTEQISRVLGEIRQFFIDWPAHIKAGLDTVIDWLQTVADLQLEWLRSLLHKIVDTTAAVFDVSSWVAFLDTAITSAANLVADSFATVFDWIASLLHGAVRFAENACNLDLTWLHNVIDDLLGWSTVHVELSSQEDFIDGINDGGFWNNIVDWMLGGSGSWLDDAIHAITNPINSFFDDVRRFINQMIEPWRIGYFDTNWAWVASLTTPTAALPGGADPVLTPGTNDGDGGALAPGVNTAIPAAPTNVSAIPFWDILVSGFPAGNITYAIAAVKSGVEGPATHVKTFVGTLFPPNSSTHVDLRWDAVSGASSYRVYRKVDGTYQATGWRLVASPASNGTLLAPVVDSTPRSGGTVAAPKTDAELAAQAVGEQIDVVDTKAVQAQAKADGFSAGTELVHLNSVPDLPGSKIVTPVPPRNLQVLPSGHVAASAPELLYAPNFGAAYGVGDDRTTFSDGVCEVEAVGGRVQAVYGNAVGCGVGQLITFMMDIEWEDLVFESRVTDTPVRMQVVAYFDGRPVQVLTLASIVPTTGTGGLPEPLRQMVQIGNGVNGIALRMIVGGGATAGLVRYTAPSVRQATRIASEAIAQVDFQIVTSPINNAAAQGGASVGSAIQETWDTMHAALGGDGGAGKTPADVAGLLTVINQTAVQALANSNANDQAIINLTASLNSAIDAITTLQQKVAVLESQAAEPPPPPPPPPPPQQKAELFTFTADFLGWVPPLWATTLYLVGVGGGGSSSGGNSAVNLPGSPGEWASASIPAQVVNIFVGNGGVAATLYAGGSGGQDSRVVRAGPNTAALTAAGGAGAPPPQGFYIGQDLTGPGPSPRSRAIGEGYVATGGGNVSEGSNGAIPGGAGAGVRNFLTNKQTNGARGQVWILAVS</sequence>
<gene>
    <name evidence="1" type="ORF">MALGJ_00710</name>
</gene>
<dbReference type="RefSeq" id="WP_163762282.1">
    <property type="nucleotide sequence ID" value="NZ_BLKY01000001.1"/>
</dbReference>
<dbReference type="EMBL" id="BLKY01000001">
    <property type="protein sequence ID" value="GFG83395.1"/>
    <property type="molecule type" value="Genomic_DNA"/>
</dbReference>